<reference evidence="7 8" key="1">
    <citation type="submission" date="2019-11" db="EMBL/GenBank/DDBJ databases">
        <authorList>
            <person name="Criscuolo A."/>
        </authorList>
    </citation>
    <scope>NUCLEOTIDE SEQUENCE [LARGE SCALE GENOMIC DNA]</scope>
    <source>
        <strain evidence="7">CIP111667</strain>
    </source>
</reference>
<dbReference type="Pfam" id="PF01329">
    <property type="entry name" value="Pterin_4a"/>
    <property type="match status" value="1"/>
</dbReference>
<dbReference type="CDD" id="cd00488">
    <property type="entry name" value="PCD_DCoH"/>
    <property type="match status" value="1"/>
</dbReference>
<evidence type="ECO:0000256" key="1">
    <source>
        <dbReference type="ARBA" id="ARBA00001554"/>
    </source>
</evidence>
<evidence type="ECO:0000256" key="2">
    <source>
        <dbReference type="ARBA" id="ARBA00006472"/>
    </source>
</evidence>
<comment type="similarity">
    <text evidence="2">Belongs to the pterin-4-alpha-carbinolamine dehydratase family.</text>
</comment>
<accession>A0A7M4DNH3</accession>
<evidence type="ECO:0000313" key="7">
    <source>
        <dbReference type="EMBL" id="VZO38986.1"/>
    </source>
</evidence>
<keyword evidence="8" id="KW-1185">Reference proteome</keyword>
<evidence type="ECO:0000256" key="5">
    <source>
        <dbReference type="ARBA" id="ARBA00023239"/>
    </source>
</evidence>
<sequence length="224" mass="24033">MDTLTAEEVSELDGLEDWRVLIRSLHATFRTGSLAEGIAFATRVGAAADAADHHPDLDLRYFRTSVVLTTHSADGLTELDVDLARTISAIAAELGLTPEPALVSVQEIAIDALDIPAVLPFWRAVLGYDDDMPPEFEGDADALGDPVNGNPAVWFQQMDAPRPQRNRIHIDVWVPLDAAEARVQAALDAGGALVSAHSAPSFWVLADPEGNEACVCTAFGRPRD</sequence>
<dbReference type="GO" id="GO:0006729">
    <property type="term" value="P:tetrahydrobiopterin biosynthetic process"/>
    <property type="evidence" value="ECO:0007669"/>
    <property type="project" value="InterPro"/>
</dbReference>
<dbReference type="PANTHER" id="PTHR35908">
    <property type="entry name" value="HYPOTHETICAL FUSION PROTEIN"/>
    <property type="match status" value="1"/>
</dbReference>
<dbReference type="InterPro" id="IPR029068">
    <property type="entry name" value="Glyas_Bleomycin-R_OHBP_Dase"/>
</dbReference>
<dbReference type="GO" id="GO:0008124">
    <property type="term" value="F:4-alpha-hydroxytetrahydrobiopterin dehydratase activity"/>
    <property type="evidence" value="ECO:0007669"/>
    <property type="project" value="UniProtKB-EC"/>
</dbReference>
<dbReference type="Gene3D" id="3.10.180.10">
    <property type="entry name" value="2,3-Dihydroxybiphenyl 1,2-Dioxygenase, domain 1"/>
    <property type="match status" value="1"/>
</dbReference>
<dbReference type="Gene3D" id="3.30.1360.20">
    <property type="entry name" value="Transcriptional coactivator/pterin dehydratase"/>
    <property type="match status" value="1"/>
</dbReference>
<dbReference type="Pfam" id="PF18029">
    <property type="entry name" value="Glyoxalase_6"/>
    <property type="match status" value="1"/>
</dbReference>
<comment type="caution">
    <text evidence="7">The sequence shown here is derived from an EMBL/GenBank/DDBJ whole genome shotgun (WGS) entry which is preliminary data.</text>
</comment>
<dbReference type="EC" id="4.2.1.96" evidence="3"/>
<dbReference type="InterPro" id="IPR036428">
    <property type="entry name" value="PCD_sf"/>
</dbReference>
<gene>
    <name evidence="7" type="primary">phhB</name>
    <name evidence="7" type="ORF">HALOF300_03703</name>
</gene>
<dbReference type="AlphaFoldDB" id="A0A7M4DNH3"/>
<dbReference type="Proteomes" id="UP000419743">
    <property type="component" value="Unassembled WGS sequence"/>
</dbReference>
<dbReference type="SUPFAM" id="SSF54593">
    <property type="entry name" value="Glyoxalase/Bleomycin resistance protein/Dihydroxybiphenyl dioxygenase"/>
    <property type="match status" value="1"/>
</dbReference>
<organism evidence="7 8">
    <name type="scientific">Occultella aeris</name>
    <dbReference type="NCBI Taxonomy" id="2761496"/>
    <lineage>
        <taxon>Bacteria</taxon>
        <taxon>Bacillati</taxon>
        <taxon>Actinomycetota</taxon>
        <taxon>Actinomycetes</taxon>
        <taxon>Micrococcales</taxon>
        <taxon>Ruaniaceae</taxon>
        <taxon>Occultella</taxon>
    </lineage>
</organism>
<evidence type="ECO:0000256" key="4">
    <source>
        <dbReference type="ARBA" id="ARBA00021735"/>
    </source>
</evidence>
<dbReference type="EMBL" id="CACRYJ010000053">
    <property type="protein sequence ID" value="VZO38986.1"/>
    <property type="molecule type" value="Genomic_DNA"/>
</dbReference>
<evidence type="ECO:0000259" key="6">
    <source>
        <dbReference type="Pfam" id="PF18029"/>
    </source>
</evidence>
<dbReference type="PANTHER" id="PTHR35908:SF1">
    <property type="entry name" value="CONSERVED PROTEIN"/>
    <property type="match status" value="1"/>
</dbReference>
<dbReference type="SUPFAM" id="SSF55248">
    <property type="entry name" value="PCD-like"/>
    <property type="match status" value="1"/>
</dbReference>
<comment type="catalytic activity">
    <reaction evidence="1">
        <text>(4aS,6R)-4a-hydroxy-L-erythro-5,6,7,8-tetrahydrobiopterin = (6R)-L-erythro-6,7-dihydrobiopterin + H2O</text>
        <dbReference type="Rhea" id="RHEA:11920"/>
        <dbReference type="ChEBI" id="CHEBI:15377"/>
        <dbReference type="ChEBI" id="CHEBI:15642"/>
        <dbReference type="ChEBI" id="CHEBI:43120"/>
        <dbReference type="EC" id="4.2.1.96"/>
    </reaction>
</comment>
<dbReference type="RefSeq" id="WP_156742348.1">
    <property type="nucleotide sequence ID" value="NZ_CACRYJ010000053.1"/>
</dbReference>
<protein>
    <recommendedName>
        <fullName evidence="4">Putative pterin-4-alpha-carbinolamine dehydratase</fullName>
        <ecNumber evidence="3">4.2.1.96</ecNumber>
    </recommendedName>
</protein>
<evidence type="ECO:0000313" key="8">
    <source>
        <dbReference type="Proteomes" id="UP000419743"/>
    </source>
</evidence>
<dbReference type="InterPro" id="IPR001533">
    <property type="entry name" value="Pterin_deHydtase"/>
</dbReference>
<proteinExistence type="inferred from homology"/>
<keyword evidence="5 7" id="KW-0456">Lyase</keyword>
<name>A0A7M4DNH3_9MICO</name>
<evidence type="ECO:0000256" key="3">
    <source>
        <dbReference type="ARBA" id="ARBA00013252"/>
    </source>
</evidence>
<dbReference type="NCBIfam" id="NF002017">
    <property type="entry name" value="PRK00823.1-2"/>
    <property type="match status" value="1"/>
</dbReference>
<dbReference type="InterPro" id="IPR041581">
    <property type="entry name" value="Glyoxalase_6"/>
</dbReference>
<feature type="domain" description="Glyoxalase-like" evidence="6">
    <location>
        <begin position="108"/>
        <end position="216"/>
    </location>
</feature>